<protein>
    <recommendedName>
        <fullName evidence="7">Adenylate kinase</fullName>
    </recommendedName>
</protein>
<evidence type="ECO:0000256" key="2">
    <source>
        <dbReference type="ARBA" id="ARBA00022741"/>
    </source>
</evidence>
<evidence type="ECO:0000313" key="5">
    <source>
        <dbReference type="EMBL" id="CAE8726112.1"/>
    </source>
</evidence>
<feature type="non-terminal residue" evidence="5">
    <location>
        <position position="262"/>
    </location>
</feature>
<keyword evidence="1" id="KW-0808">Transferase</keyword>
<sequence>GDITQKGLIQAVAKQFALPYDPASVSVAEALLAEMADVLTMDLRLEPSALMDVQPVPVVEVDPEAEGEDAEAGSAAAADNRSASKEADTEAGGSSAAGDAKVELRIEVEENRPIPFRWWSERGLSANIGQVAAEFCRWRRLIPVRLCLVGPPGSCVGKLGLHVAQLYNLPCVNFEELLEEQRTLETDLGRQLREQLEAIAANMANPKSQGPFSLPSSLTVQLVEQALAARGGTHRGFVIAGFPQTMEEASAFFLEAGDEGAE</sequence>
<dbReference type="Pfam" id="PF00406">
    <property type="entry name" value="ADK"/>
    <property type="match status" value="1"/>
</dbReference>
<comment type="caution">
    <text evidence="5">The sequence shown here is derived from an EMBL/GenBank/DDBJ whole genome shotgun (WGS) entry which is preliminary data.</text>
</comment>
<gene>
    <name evidence="5" type="ORF">PGLA2088_LOCUS44375</name>
</gene>
<dbReference type="Gene3D" id="3.40.50.300">
    <property type="entry name" value="P-loop containing nucleotide triphosphate hydrolases"/>
    <property type="match status" value="1"/>
</dbReference>
<reference evidence="5" key="1">
    <citation type="submission" date="2021-02" db="EMBL/GenBank/DDBJ databases">
        <authorList>
            <person name="Dougan E. K."/>
            <person name="Rhodes N."/>
            <person name="Thang M."/>
            <person name="Chan C."/>
        </authorList>
    </citation>
    <scope>NUCLEOTIDE SEQUENCE</scope>
</reference>
<dbReference type="AlphaFoldDB" id="A0A813LD97"/>
<keyword evidence="2" id="KW-0547">Nucleotide-binding</keyword>
<dbReference type="InterPro" id="IPR027417">
    <property type="entry name" value="P-loop_NTPase"/>
</dbReference>
<evidence type="ECO:0000256" key="4">
    <source>
        <dbReference type="SAM" id="MobiDB-lite"/>
    </source>
</evidence>
<dbReference type="GO" id="GO:0006139">
    <property type="term" value="P:nucleobase-containing compound metabolic process"/>
    <property type="evidence" value="ECO:0007669"/>
    <property type="project" value="InterPro"/>
</dbReference>
<dbReference type="GO" id="GO:0019205">
    <property type="term" value="F:nucleobase-containing compound kinase activity"/>
    <property type="evidence" value="ECO:0007669"/>
    <property type="project" value="InterPro"/>
</dbReference>
<dbReference type="EMBL" id="CAJNNW010035173">
    <property type="protein sequence ID" value="CAE8726112.1"/>
    <property type="molecule type" value="Genomic_DNA"/>
</dbReference>
<evidence type="ECO:0008006" key="7">
    <source>
        <dbReference type="Google" id="ProtNLM"/>
    </source>
</evidence>
<evidence type="ECO:0000256" key="1">
    <source>
        <dbReference type="ARBA" id="ARBA00022679"/>
    </source>
</evidence>
<keyword evidence="3" id="KW-0418">Kinase</keyword>
<dbReference type="InterPro" id="IPR000850">
    <property type="entry name" value="Adenylat/UMP-CMP_kin"/>
</dbReference>
<feature type="non-terminal residue" evidence="5">
    <location>
        <position position="1"/>
    </location>
</feature>
<evidence type="ECO:0000256" key="3">
    <source>
        <dbReference type="ARBA" id="ARBA00022777"/>
    </source>
</evidence>
<evidence type="ECO:0000313" key="6">
    <source>
        <dbReference type="Proteomes" id="UP000626109"/>
    </source>
</evidence>
<dbReference type="Proteomes" id="UP000626109">
    <property type="component" value="Unassembled WGS sequence"/>
</dbReference>
<accession>A0A813LD97</accession>
<dbReference type="GO" id="GO:0005524">
    <property type="term" value="F:ATP binding"/>
    <property type="evidence" value="ECO:0007669"/>
    <property type="project" value="InterPro"/>
</dbReference>
<proteinExistence type="predicted"/>
<organism evidence="5 6">
    <name type="scientific">Polarella glacialis</name>
    <name type="common">Dinoflagellate</name>
    <dbReference type="NCBI Taxonomy" id="89957"/>
    <lineage>
        <taxon>Eukaryota</taxon>
        <taxon>Sar</taxon>
        <taxon>Alveolata</taxon>
        <taxon>Dinophyceae</taxon>
        <taxon>Suessiales</taxon>
        <taxon>Suessiaceae</taxon>
        <taxon>Polarella</taxon>
    </lineage>
</organism>
<name>A0A813LD97_POLGL</name>
<feature type="region of interest" description="Disordered" evidence="4">
    <location>
        <begin position="63"/>
        <end position="98"/>
    </location>
</feature>
<dbReference type="PANTHER" id="PTHR23359">
    <property type="entry name" value="NUCLEOTIDE KINASE"/>
    <property type="match status" value="1"/>
</dbReference>